<dbReference type="SUPFAM" id="SSF52540">
    <property type="entry name" value="P-loop containing nucleoside triphosphate hydrolases"/>
    <property type="match status" value="1"/>
</dbReference>
<dbReference type="PANTHER" id="PTHR10465">
    <property type="entry name" value="TRANSMEMBRANE GTPASE FZO1"/>
    <property type="match status" value="1"/>
</dbReference>
<dbReference type="InterPro" id="IPR045063">
    <property type="entry name" value="Dynamin_N"/>
</dbReference>
<organism evidence="8 9">
    <name type="scientific">Chlorella vulgaris</name>
    <name type="common">Green alga</name>
    <dbReference type="NCBI Taxonomy" id="3077"/>
    <lineage>
        <taxon>Eukaryota</taxon>
        <taxon>Viridiplantae</taxon>
        <taxon>Chlorophyta</taxon>
        <taxon>core chlorophytes</taxon>
        <taxon>Trebouxiophyceae</taxon>
        <taxon>Chlorellales</taxon>
        <taxon>Chlorellaceae</taxon>
        <taxon>Chlorella clade</taxon>
        <taxon>Chlorella</taxon>
    </lineage>
</organism>
<dbReference type="Gene3D" id="3.40.50.300">
    <property type="entry name" value="P-loop containing nucleotide triphosphate hydrolases"/>
    <property type="match status" value="1"/>
</dbReference>
<evidence type="ECO:0000256" key="2">
    <source>
        <dbReference type="ARBA" id="ARBA00022741"/>
    </source>
</evidence>
<comment type="subcellular location">
    <subcellularLocation>
        <location evidence="1">Membrane</location>
    </subcellularLocation>
</comment>
<dbReference type="EMBL" id="SIDB01000001">
    <property type="protein sequence ID" value="KAI3438783.1"/>
    <property type="molecule type" value="Genomic_DNA"/>
</dbReference>
<evidence type="ECO:0000313" key="8">
    <source>
        <dbReference type="EMBL" id="KAI3438783.1"/>
    </source>
</evidence>
<evidence type="ECO:0000256" key="3">
    <source>
        <dbReference type="ARBA" id="ARBA00022801"/>
    </source>
</evidence>
<sequence>MAAQEHIDVSDVLDQVGEVLSGLVEGSSASSHASDSALPNLWSQLQSIKQRVDDNFTTLAVMALAKSGKSTLINGLMGKKLLPSNNVPETARITSIEHQPPNQPPALTYQAPDGQTVTIQGTAQVHEHLRQLNSAARGGEQGLVASEQPLRITAAIAALVGLPTAALGGRISILDTPGPNESGEDHLRFKVERLMESVDAVLYLLDYSKLKTREEAAMLQRLHELNPNLLRRLCTRCFFCVNKLDMAEAAEGMDEDETREYVAALVTQQLNVPGFELQPEQIFLVSARDALFARLVLCADPNPADEVMFRKIAFGKRLKGVTDPAIIKQTAEAMLAESGLPELEAGVMGFLGTRAAVLHQVAILDDIERLLAQMHNLTSATAASLHQGVTALSAQIQSLSSQLADTLAQFESVKAEVQDLEGMVVDEVRERMGILKLKLTTQINQVLDRDCLPTGIPHGRWPAVWSMAKALFPPRRGGGGKGSADEKEAQQELQMKLSELHSMVYLQIEAETRDFWHTLEQATNQRQRSLFDTINGHMQALSQAIEAEVEGTLHCALEPVDMRLKPPTAEQFHANLKDLLQRGIKKEVSQEVEHVEVKHVEHEKRTGLCKHEWWEPVTKTRVEERSVQRTRYLADVQAIKAYFLSMVDGSITNSVKAVRAYVKMYLADRVEEARRRLASYAAQYTAVMEDCLATARLGEGERTAALHLAEARCIVLCGLIENVQDLQQKAEEMLGGWVDELEAAEASPPPAAAATMAALAALQVAPGPLLSTSQLSSGSTAAEVMQMYAQQAVAAGDAAMAATSDHGLEAGLEGGVDAEAMAEVQLDLEEGASHGTQQGGAADADADAEAAAAAGGGSEDEDAGWTVVSGEAGAEADVAEDGEAGANGTVEEARLDE</sequence>
<proteinExistence type="predicted"/>
<feature type="region of interest" description="Disordered" evidence="6">
    <location>
        <begin position="833"/>
        <end position="897"/>
    </location>
</feature>
<evidence type="ECO:0000256" key="1">
    <source>
        <dbReference type="ARBA" id="ARBA00004370"/>
    </source>
</evidence>
<dbReference type="GO" id="GO:0008053">
    <property type="term" value="P:mitochondrial fusion"/>
    <property type="evidence" value="ECO:0007669"/>
    <property type="project" value="TreeGrafter"/>
</dbReference>
<keyword evidence="2" id="KW-0547">Nucleotide-binding</keyword>
<dbReference type="AlphaFoldDB" id="A0A9D4U002"/>
<evidence type="ECO:0000259" key="7">
    <source>
        <dbReference type="Pfam" id="PF00350"/>
    </source>
</evidence>
<dbReference type="GO" id="GO:0005741">
    <property type="term" value="C:mitochondrial outer membrane"/>
    <property type="evidence" value="ECO:0007669"/>
    <property type="project" value="TreeGrafter"/>
</dbReference>
<protein>
    <recommendedName>
        <fullName evidence="7">Dynamin N-terminal domain-containing protein</fullName>
    </recommendedName>
</protein>
<comment type="caution">
    <text evidence="8">The sequence shown here is derived from an EMBL/GenBank/DDBJ whole genome shotgun (WGS) entry which is preliminary data.</text>
</comment>
<keyword evidence="5" id="KW-0472">Membrane</keyword>
<evidence type="ECO:0000256" key="5">
    <source>
        <dbReference type="ARBA" id="ARBA00023136"/>
    </source>
</evidence>
<keyword evidence="3" id="KW-0378">Hydrolase</keyword>
<accession>A0A9D4U002</accession>
<feature type="domain" description="Dynamin N-terminal" evidence="7">
    <location>
        <begin position="65"/>
        <end position="222"/>
    </location>
</feature>
<dbReference type="GO" id="GO:0003924">
    <property type="term" value="F:GTPase activity"/>
    <property type="evidence" value="ECO:0007669"/>
    <property type="project" value="InterPro"/>
</dbReference>
<evidence type="ECO:0000256" key="6">
    <source>
        <dbReference type="SAM" id="MobiDB-lite"/>
    </source>
</evidence>
<dbReference type="InterPro" id="IPR027094">
    <property type="entry name" value="Mitofusin_fam"/>
</dbReference>
<dbReference type="GO" id="GO:0051646">
    <property type="term" value="P:mitochondrion localization"/>
    <property type="evidence" value="ECO:0007669"/>
    <property type="project" value="TreeGrafter"/>
</dbReference>
<evidence type="ECO:0000313" key="9">
    <source>
        <dbReference type="Proteomes" id="UP001055712"/>
    </source>
</evidence>
<reference evidence="8" key="1">
    <citation type="journal article" date="2019" name="Plant J.">
        <title>Chlorella vulgaris genome assembly and annotation reveals the molecular basis for metabolic acclimation to high light conditions.</title>
        <authorList>
            <person name="Cecchin M."/>
            <person name="Marcolungo L."/>
            <person name="Rossato M."/>
            <person name="Girolomoni L."/>
            <person name="Cosentino E."/>
            <person name="Cuine S."/>
            <person name="Li-Beisson Y."/>
            <person name="Delledonne M."/>
            <person name="Ballottari M."/>
        </authorList>
    </citation>
    <scope>NUCLEOTIDE SEQUENCE</scope>
    <source>
        <strain evidence="8">211/11P</strain>
    </source>
</reference>
<dbReference type="InterPro" id="IPR027417">
    <property type="entry name" value="P-loop_NTPase"/>
</dbReference>
<name>A0A9D4U002_CHLVU</name>
<evidence type="ECO:0000256" key="4">
    <source>
        <dbReference type="ARBA" id="ARBA00023134"/>
    </source>
</evidence>
<dbReference type="OrthoDB" id="9984778at2759"/>
<dbReference type="PANTHER" id="PTHR10465:SF0">
    <property type="entry name" value="SARCALUMENIN"/>
    <property type="match status" value="1"/>
</dbReference>
<dbReference type="Pfam" id="PF00350">
    <property type="entry name" value="Dynamin_N"/>
    <property type="match status" value="1"/>
</dbReference>
<feature type="compositionally biased region" description="Low complexity" evidence="6">
    <location>
        <begin position="839"/>
        <end position="853"/>
    </location>
</feature>
<reference evidence="8" key="2">
    <citation type="submission" date="2020-11" db="EMBL/GenBank/DDBJ databases">
        <authorList>
            <person name="Cecchin M."/>
            <person name="Marcolungo L."/>
            <person name="Rossato M."/>
            <person name="Girolomoni L."/>
            <person name="Cosentino E."/>
            <person name="Cuine S."/>
            <person name="Li-Beisson Y."/>
            <person name="Delledonne M."/>
            <person name="Ballottari M."/>
        </authorList>
    </citation>
    <scope>NUCLEOTIDE SEQUENCE</scope>
    <source>
        <strain evidence="8">211/11P</strain>
        <tissue evidence="8">Whole cell</tissue>
    </source>
</reference>
<dbReference type="Proteomes" id="UP001055712">
    <property type="component" value="Unassembled WGS sequence"/>
</dbReference>
<dbReference type="GO" id="GO:0005525">
    <property type="term" value="F:GTP binding"/>
    <property type="evidence" value="ECO:0007669"/>
    <property type="project" value="UniProtKB-KW"/>
</dbReference>
<keyword evidence="9" id="KW-1185">Reference proteome</keyword>
<keyword evidence="4" id="KW-0342">GTP-binding</keyword>
<gene>
    <name evidence="8" type="ORF">D9Q98_001200</name>
</gene>